<gene>
    <name evidence="1" type="ORF">Vadar_031642</name>
</gene>
<proteinExistence type="predicted"/>
<keyword evidence="2" id="KW-1185">Reference proteome</keyword>
<name>A0ACB7Z8U0_9ERIC</name>
<sequence>MEASSLSLVSKARTAFHSAAAKAEKVFTDIKKSDSLTNQVDSIGEVYDDRSPSTSNSDSPNNGSDSKSRDDVKYWTRKPRPLKTKQDWQERLKNIGKKRADDFEKPGNSTMSFAIFDENLYLMGMRDVSEAKGSEIDSSPECLTGNYIIPPSSVMKQLAIALEAGKKFKSMKELLASSRDSSPVRERAFSAVKSLVLREKEDKFTTEFGGDGKVLSLLNSLLDAEGQFPGRKIGFGSDTATDSASLPQDIHGSPPQCFVVKLSEVIGSFKTLRKMALFWYKVVAELRRLWSEGQYIPGIPPDEVPDLKSCLFYQQLEVINCCISRKRRRYVATESLESAIRQASSNTKEPAISEGGAPLAPVLYARISTGELVLRLGADKSFDIKMLETGEPVYTPVMQEGPLLTEDLIKETEELVLRTGSLGAGCSQLLSDMQAFKAANPGCTLEDFVRWHSPPDWTDMEPNSLSECTFNNGDLLSARGQLSLRMQKEGNLWRELWETAKPVPAVKQAPLFDEDFAAEGILNDLEDIPPSQLFEQLFISLLGSGFVIAEEKLTTDSNLSKLFCECKDYIIATCQGSTWTEKVDDICQVYETAEMMLLKPEEVLKILKQPEEATAPAGEPRHRFKKLGLIFGNRHRHSSGNKSTLKDQTNSEDNPTRQSFSSIFSKKPPRPDTQSPGEKPVCSLENDWTIV</sequence>
<reference evidence="1 2" key="1">
    <citation type="journal article" date="2021" name="Hortic Res">
        <title>High-quality reference genome and annotation aids understanding of berry development for evergreen blueberry (Vaccinium darrowii).</title>
        <authorList>
            <person name="Yu J."/>
            <person name="Hulse-Kemp A.M."/>
            <person name="Babiker E."/>
            <person name="Staton M."/>
        </authorList>
    </citation>
    <scope>NUCLEOTIDE SEQUENCE [LARGE SCALE GENOMIC DNA]</scope>
    <source>
        <strain evidence="2">cv. NJ 8807/NJ 8810</strain>
        <tissue evidence="1">Young leaf</tissue>
    </source>
</reference>
<evidence type="ECO:0000313" key="2">
    <source>
        <dbReference type="Proteomes" id="UP000828048"/>
    </source>
</evidence>
<protein>
    <submittedName>
        <fullName evidence="1">Uncharacterized protein</fullName>
    </submittedName>
</protein>
<dbReference type="Proteomes" id="UP000828048">
    <property type="component" value="Chromosome 4"/>
</dbReference>
<dbReference type="EMBL" id="CM037154">
    <property type="protein sequence ID" value="KAH7861842.1"/>
    <property type="molecule type" value="Genomic_DNA"/>
</dbReference>
<accession>A0ACB7Z8U0</accession>
<organism evidence="1 2">
    <name type="scientific">Vaccinium darrowii</name>
    <dbReference type="NCBI Taxonomy" id="229202"/>
    <lineage>
        <taxon>Eukaryota</taxon>
        <taxon>Viridiplantae</taxon>
        <taxon>Streptophyta</taxon>
        <taxon>Embryophyta</taxon>
        <taxon>Tracheophyta</taxon>
        <taxon>Spermatophyta</taxon>
        <taxon>Magnoliopsida</taxon>
        <taxon>eudicotyledons</taxon>
        <taxon>Gunneridae</taxon>
        <taxon>Pentapetalae</taxon>
        <taxon>asterids</taxon>
        <taxon>Ericales</taxon>
        <taxon>Ericaceae</taxon>
        <taxon>Vaccinioideae</taxon>
        <taxon>Vaccinieae</taxon>
        <taxon>Vaccinium</taxon>
    </lineage>
</organism>
<comment type="caution">
    <text evidence="1">The sequence shown here is derived from an EMBL/GenBank/DDBJ whole genome shotgun (WGS) entry which is preliminary data.</text>
</comment>
<evidence type="ECO:0000313" key="1">
    <source>
        <dbReference type="EMBL" id="KAH7861842.1"/>
    </source>
</evidence>